<gene>
    <name evidence="2" type="ORF">MKZ38_008969</name>
</gene>
<organism evidence="2 3">
    <name type="scientific">Zalerion maritima</name>
    <dbReference type="NCBI Taxonomy" id="339359"/>
    <lineage>
        <taxon>Eukaryota</taxon>
        <taxon>Fungi</taxon>
        <taxon>Dikarya</taxon>
        <taxon>Ascomycota</taxon>
        <taxon>Pezizomycotina</taxon>
        <taxon>Sordariomycetes</taxon>
        <taxon>Lulworthiomycetidae</taxon>
        <taxon>Lulworthiales</taxon>
        <taxon>Lulworthiaceae</taxon>
        <taxon>Zalerion</taxon>
    </lineage>
</organism>
<comment type="caution">
    <text evidence="2">The sequence shown here is derived from an EMBL/GenBank/DDBJ whole genome shotgun (WGS) entry which is preliminary data.</text>
</comment>
<reference evidence="2" key="1">
    <citation type="submission" date="2022-07" db="EMBL/GenBank/DDBJ databases">
        <title>Draft genome sequence of Zalerion maritima ATCC 34329, a (micro)plastics degrading marine fungus.</title>
        <authorList>
            <person name="Paco A."/>
            <person name="Goncalves M.F.M."/>
            <person name="Rocha-Santos T.A.P."/>
            <person name="Alves A."/>
        </authorList>
    </citation>
    <scope>NUCLEOTIDE SEQUENCE</scope>
    <source>
        <strain evidence="2">ATCC 34329</strain>
    </source>
</reference>
<protein>
    <submittedName>
        <fullName evidence="2">Uncharacterized protein</fullName>
    </submittedName>
</protein>
<dbReference type="AlphaFoldDB" id="A0AAD5RUZ8"/>
<feature type="region of interest" description="Disordered" evidence="1">
    <location>
        <begin position="22"/>
        <end position="90"/>
    </location>
</feature>
<evidence type="ECO:0000313" key="3">
    <source>
        <dbReference type="Proteomes" id="UP001201980"/>
    </source>
</evidence>
<evidence type="ECO:0000313" key="2">
    <source>
        <dbReference type="EMBL" id="KAJ2904037.1"/>
    </source>
</evidence>
<keyword evidence="3" id="KW-1185">Reference proteome</keyword>
<evidence type="ECO:0000256" key="1">
    <source>
        <dbReference type="SAM" id="MobiDB-lite"/>
    </source>
</evidence>
<sequence length="90" mass="9411">MESYFVDGSTLNLNTRDYATADGEMRNLIQEGSGPAATGTSSNSDEHDGDGDMDMDGHDMDDMYGNETGAATDSATSSTSTWAAGTIETI</sequence>
<dbReference type="Proteomes" id="UP001201980">
    <property type="component" value="Unassembled WGS sequence"/>
</dbReference>
<proteinExistence type="predicted"/>
<name>A0AAD5RUZ8_9PEZI</name>
<accession>A0AAD5RUZ8</accession>
<feature type="compositionally biased region" description="Low complexity" evidence="1">
    <location>
        <begin position="68"/>
        <end position="90"/>
    </location>
</feature>
<dbReference type="EMBL" id="JAKWBI020000064">
    <property type="protein sequence ID" value="KAJ2904037.1"/>
    <property type="molecule type" value="Genomic_DNA"/>
</dbReference>